<protein>
    <submittedName>
        <fullName evidence="2">Uncharacterized protein</fullName>
    </submittedName>
</protein>
<reference evidence="7" key="3">
    <citation type="submission" date="2014-08" db="EMBL/GenBank/DDBJ databases">
        <authorList>
            <person name="Edwards T."/>
        </authorList>
    </citation>
    <scope>NUCLEOTIDE SEQUENCE [LARGE SCALE GENOMIC DNA]</scope>
</reference>
<dbReference type="Proteomes" id="UP000182888">
    <property type="component" value="Unassembled WGS sequence"/>
</dbReference>
<proteinExistence type="predicted"/>
<reference evidence="4" key="1">
    <citation type="submission" date="2014-08" db="EMBL/GenBank/DDBJ databases">
        <title>DNA barcoding of Bradysia (Diptera: Sciaridae) for detection of the immature stages on agricultural crops.</title>
        <authorList>
            <person name="Shin S."/>
            <person name="Jung S."/>
            <person name="Heller K."/>
            <person name="Menzel F."/>
            <person name="Hong T.-K."/>
            <person name="Lee H."/>
            <person name="Lee S."/>
        </authorList>
    </citation>
    <scope>NUCLEOTIDE SEQUENCE</scope>
</reference>
<dbReference type="STRING" id="69974.MPLDJ20_20415"/>
<feature type="coiled-coil region" evidence="1">
    <location>
        <begin position="244"/>
        <end position="271"/>
    </location>
</feature>
<sequence length="273" mass="30063">MPTHITVNGLGLTYKSTVGLSMATIPDVCKTPSPGGPVPLPYPNIADQSTLQNGTTTVFAKGGKMIAIKGSQYSMSSGDEPGTVGGVKSGVFKKATDWITYSFDVKMDGKNACRHTDKKFHNDKNTVDLAGNFDPNVPQPGLNAYQTGLWKGCVEQHDKYDAIKKENKALSDKYKTDNLEKPSVTKGKIWSGKASLQEKKNYKDYLEKQNEIFERLATEREVYINMDCDDIPWDGGKPTKQERLDGHKGQLKEARDAIQNNKNDLANSRLAGI</sequence>
<keyword evidence="5" id="KW-1185">Reference proteome</keyword>
<evidence type="ECO:0000313" key="5">
    <source>
        <dbReference type="Proteomes" id="UP000045285"/>
    </source>
</evidence>
<keyword evidence="1" id="KW-0175">Coiled coil</keyword>
<dbReference type="EMBL" id="CCMZ01000007">
    <property type="protein sequence ID" value="CDX13948.1"/>
    <property type="molecule type" value="Genomic_DNA"/>
</dbReference>
<dbReference type="CDD" id="cd14740">
    <property type="entry name" value="PAAR_4"/>
    <property type="match status" value="1"/>
</dbReference>
<organism evidence="2 5">
    <name type="scientific">Mesorhizobium plurifarium</name>
    <dbReference type="NCBI Taxonomy" id="69974"/>
    <lineage>
        <taxon>Bacteria</taxon>
        <taxon>Pseudomonadati</taxon>
        <taxon>Pseudomonadota</taxon>
        <taxon>Alphaproteobacteria</taxon>
        <taxon>Hyphomicrobiales</taxon>
        <taxon>Phyllobacteriaceae</taxon>
        <taxon>Mesorhizobium</taxon>
    </lineage>
</organism>
<dbReference type="AlphaFoldDB" id="A0A090DJG3"/>
<evidence type="ECO:0000313" key="4">
    <source>
        <dbReference type="EMBL" id="CDX60467.1"/>
    </source>
</evidence>
<evidence type="ECO:0000256" key="1">
    <source>
        <dbReference type="SAM" id="Coils"/>
    </source>
</evidence>
<gene>
    <name evidence="4" type="ORF">MPL1032_30281</name>
    <name evidence="2" type="ORF">MPL3356_150141</name>
    <name evidence="3" type="ORF">MPLDJ20_20415</name>
</gene>
<dbReference type="EMBL" id="CCNB01000012">
    <property type="protein sequence ID" value="CDX36054.1"/>
    <property type="molecule type" value="Genomic_DNA"/>
</dbReference>
<dbReference type="Pfam" id="PF13665">
    <property type="entry name" value="Tox-PAAR-like"/>
    <property type="match status" value="1"/>
</dbReference>
<dbReference type="Proteomes" id="UP000046373">
    <property type="component" value="Unassembled WGS sequence"/>
</dbReference>
<dbReference type="Proteomes" id="UP000045285">
    <property type="component" value="Unassembled WGS sequence"/>
</dbReference>
<evidence type="ECO:0000313" key="7">
    <source>
        <dbReference type="Proteomes" id="UP000182888"/>
    </source>
</evidence>
<name>A0A090DJG3_MESPL</name>
<dbReference type="EMBL" id="CCND01000023">
    <property type="protein sequence ID" value="CDX60467.1"/>
    <property type="molecule type" value="Genomic_DNA"/>
</dbReference>
<evidence type="ECO:0000313" key="3">
    <source>
        <dbReference type="EMBL" id="CDX36054.1"/>
    </source>
</evidence>
<accession>A0A090DJG3</accession>
<reference evidence="5" key="2">
    <citation type="submission" date="2014-08" db="EMBL/GenBank/DDBJ databases">
        <authorList>
            <person name="Moulin L."/>
        </authorList>
    </citation>
    <scope>NUCLEOTIDE SEQUENCE [LARGE SCALE GENOMIC DNA]</scope>
</reference>
<reference evidence="2 6" key="4">
    <citation type="submission" date="2014-08" db="EMBL/GenBank/DDBJ databases">
        <authorList>
            <person name="Moulin Lionel"/>
        </authorList>
    </citation>
    <scope>NUCLEOTIDE SEQUENCE [LARGE SCALE GENOMIC DNA]</scope>
</reference>
<evidence type="ECO:0000313" key="2">
    <source>
        <dbReference type="EMBL" id="CDX13948.1"/>
    </source>
</evidence>
<evidence type="ECO:0000313" key="6">
    <source>
        <dbReference type="Proteomes" id="UP000046373"/>
    </source>
</evidence>